<dbReference type="KEGG" id="ctai:NCTC12078_03354"/>
<gene>
    <name evidence="1" type="ORF">NCTC12078_03354</name>
</gene>
<reference evidence="1 2" key="1">
    <citation type="submission" date="2019-02" db="EMBL/GenBank/DDBJ databases">
        <authorList>
            <consortium name="Pathogen Informatics"/>
        </authorList>
    </citation>
    <scope>NUCLEOTIDE SEQUENCE [LARGE SCALE GENOMIC DNA]</scope>
    <source>
        <strain evidence="1 2">3012STDY6944375</strain>
    </source>
</reference>
<accession>A0A4U8WFL2</accession>
<dbReference type="AlphaFoldDB" id="A0A4U8WFL2"/>
<evidence type="ECO:0000313" key="2">
    <source>
        <dbReference type="Proteomes" id="UP000290013"/>
    </source>
</evidence>
<dbReference type="Proteomes" id="UP000290013">
    <property type="component" value="Chromosome"/>
</dbReference>
<organism evidence="1 2">
    <name type="scientific">Chryseobacterium taihuense</name>
    <dbReference type="NCBI Taxonomy" id="1141221"/>
    <lineage>
        <taxon>Bacteria</taxon>
        <taxon>Pseudomonadati</taxon>
        <taxon>Bacteroidota</taxon>
        <taxon>Flavobacteriia</taxon>
        <taxon>Flavobacteriales</taxon>
        <taxon>Weeksellaceae</taxon>
        <taxon>Chryseobacterium group</taxon>
        <taxon>Chryseobacterium</taxon>
    </lineage>
</organism>
<dbReference type="EMBL" id="LR215974">
    <property type="protein sequence ID" value="VFB05291.1"/>
    <property type="molecule type" value="Genomic_DNA"/>
</dbReference>
<evidence type="ECO:0000313" key="1">
    <source>
        <dbReference type="EMBL" id="VFB05291.1"/>
    </source>
</evidence>
<sequence length="29" mass="3442">MVDYIVNYEGELLKCKKMLLVFALYKVFA</sequence>
<name>A0A4U8WFL2_9FLAO</name>
<protein>
    <submittedName>
        <fullName evidence="1">Uncharacterized protein</fullName>
    </submittedName>
</protein>
<proteinExistence type="predicted"/>